<comment type="similarity">
    <text evidence="2">Belongs to the major facilitator superfamily. Sugar transporter (TC 2.A.1.1) family.</text>
</comment>
<evidence type="ECO:0000256" key="5">
    <source>
        <dbReference type="ARBA" id="ARBA00022989"/>
    </source>
</evidence>
<dbReference type="AlphaFoldDB" id="W2RTJ1"/>
<dbReference type="PROSITE" id="PS00217">
    <property type="entry name" value="SUGAR_TRANSPORT_2"/>
    <property type="match status" value="1"/>
</dbReference>
<name>W2RTJ1_CYPE1</name>
<dbReference type="FunFam" id="1.20.1250.20:FF:000134">
    <property type="entry name" value="MFS sugar transporter protein"/>
    <property type="match status" value="1"/>
</dbReference>
<keyword evidence="6 7" id="KW-0472">Membrane</keyword>
<feature type="domain" description="Major facilitator superfamily (MFS) profile" evidence="8">
    <location>
        <begin position="13"/>
        <end position="462"/>
    </location>
</feature>
<protein>
    <recommendedName>
        <fullName evidence="8">Major facilitator superfamily (MFS) profile domain-containing protein</fullName>
    </recommendedName>
</protein>
<dbReference type="GO" id="GO:0016020">
    <property type="term" value="C:membrane"/>
    <property type="evidence" value="ECO:0007669"/>
    <property type="project" value="UniProtKB-SubCell"/>
</dbReference>
<dbReference type="InterPro" id="IPR005829">
    <property type="entry name" value="Sugar_transporter_CS"/>
</dbReference>
<dbReference type="Pfam" id="PF00083">
    <property type="entry name" value="Sugar_tr"/>
    <property type="match status" value="1"/>
</dbReference>
<feature type="transmembrane region" description="Helical" evidence="7">
    <location>
        <begin position="410"/>
        <end position="431"/>
    </location>
</feature>
<feature type="transmembrane region" description="Helical" evidence="7">
    <location>
        <begin position="374"/>
        <end position="398"/>
    </location>
</feature>
<dbReference type="GeneID" id="19974405"/>
<evidence type="ECO:0000256" key="1">
    <source>
        <dbReference type="ARBA" id="ARBA00004141"/>
    </source>
</evidence>
<evidence type="ECO:0000256" key="2">
    <source>
        <dbReference type="ARBA" id="ARBA00010992"/>
    </source>
</evidence>
<dbReference type="EMBL" id="KB822722">
    <property type="protein sequence ID" value="ETN39024.1"/>
    <property type="molecule type" value="Genomic_DNA"/>
</dbReference>
<keyword evidence="3" id="KW-0813">Transport</keyword>
<dbReference type="eggNOG" id="KOG0254">
    <property type="taxonomic scope" value="Eukaryota"/>
</dbReference>
<feature type="transmembrane region" description="Helical" evidence="7">
    <location>
        <begin position="339"/>
        <end position="362"/>
    </location>
</feature>
<feature type="transmembrane region" description="Helical" evidence="7">
    <location>
        <begin position="437"/>
        <end position="458"/>
    </location>
</feature>
<organism evidence="9 10">
    <name type="scientific">Cyphellophora europaea (strain CBS 101466)</name>
    <name type="common">Phialophora europaea</name>
    <dbReference type="NCBI Taxonomy" id="1220924"/>
    <lineage>
        <taxon>Eukaryota</taxon>
        <taxon>Fungi</taxon>
        <taxon>Dikarya</taxon>
        <taxon>Ascomycota</taxon>
        <taxon>Pezizomycotina</taxon>
        <taxon>Eurotiomycetes</taxon>
        <taxon>Chaetothyriomycetidae</taxon>
        <taxon>Chaetothyriales</taxon>
        <taxon>Cyphellophoraceae</taxon>
        <taxon>Cyphellophora</taxon>
    </lineage>
</organism>
<feature type="transmembrane region" description="Helical" evidence="7">
    <location>
        <begin position="116"/>
        <end position="136"/>
    </location>
</feature>
<dbReference type="InterPro" id="IPR050360">
    <property type="entry name" value="MFS_Sugar_Transporters"/>
</dbReference>
<dbReference type="PROSITE" id="PS00216">
    <property type="entry name" value="SUGAR_TRANSPORT_1"/>
    <property type="match status" value="1"/>
</dbReference>
<dbReference type="InterPro" id="IPR020846">
    <property type="entry name" value="MFS_dom"/>
</dbReference>
<dbReference type="PROSITE" id="PS51257">
    <property type="entry name" value="PROKAR_LIPOPROTEIN"/>
    <property type="match status" value="1"/>
</dbReference>
<evidence type="ECO:0000256" key="3">
    <source>
        <dbReference type="ARBA" id="ARBA00022448"/>
    </source>
</evidence>
<dbReference type="InterPro" id="IPR036259">
    <property type="entry name" value="MFS_trans_sf"/>
</dbReference>
<dbReference type="SUPFAM" id="SSF103473">
    <property type="entry name" value="MFS general substrate transporter"/>
    <property type="match status" value="1"/>
</dbReference>
<dbReference type="RefSeq" id="XP_008719613.1">
    <property type="nucleotide sequence ID" value="XM_008721391.1"/>
</dbReference>
<keyword evidence="5 7" id="KW-1133">Transmembrane helix</keyword>
<dbReference type="InterPro" id="IPR005828">
    <property type="entry name" value="MFS_sugar_transport-like"/>
</dbReference>
<keyword evidence="10" id="KW-1185">Reference proteome</keyword>
<comment type="subcellular location">
    <subcellularLocation>
        <location evidence="1">Membrane</location>
        <topology evidence="1">Multi-pass membrane protein</topology>
    </subcellularLocation>
</comment>
<feature type="transmembrane region" description="Helical" evidence="7">
    <location>
        <begin position="180"/>
        <end position="198"/>
    </location>
</feature>
<dbReference type="InParanoid" id="W2RTJ1"/>
<feature type="transmembrane region" description="Helical" evidence="7">
    <location>
        <begin position="275"/>
        <end position="299"/>
    </location>
</feature>
<evidence type="ECO:0000313" key="10">
    <source>
        <dbReference type="Proteomes" id="UP000030752"/>
    </source>
</evidence>
<dbReference type="PANTHER" id="PTHR48022:SF38">
    <property type="entry name" value="MAJOR FACILITATOR SUPERFAMILY (MFS) PROFILE DOMAIN-CONTAINING PROTEIN-RELATED"/>
    <property type="match status" value="1"/>
</dbReference>
<dbReference type="PROSITE" id="PS50850">
    <property type="entry name" value="MFS"/>
    <property type="match status" value="1"/>
</dbReference>
<evidence type="ECO:0000256" key="4">
    <source>
        <dbReference type="ARBA" id="ARBA00022692"/>
    </source>
</evidence>
<feature type="transmembrane region" description="Helical" evidence="7">
    <location>
        <begin position="91"/>
        <end position="110"/>
    </location>
</feature>
<reference evidence="9 10" key="1">
    <citation type="submission" date="2013-03" db="EMBL/GenBank/DDBJ databases">
        <title>The Genome Sequence of Phialophora europaea CBS 101466.</title>
        <authorList>
            <consortium name="The Broad Institute Genomics Platform"/>
            <person name="Cuomo C."/>
            <person name="de Hoog S."/>
            <person name="Gorbushina A."/>
            <person name="Walker B."/>
            <person name="Young S.K."/>
            <person name="Zeng Q."/>
            <person name="Gargeya S."/>
            <person name="Fitzgerald M."/>
            <person name="Haas B."/>
            <person name="Abouelleil A."/>
            <person name="Allen A.W."/>
            <person name="Alvarado L."/>
            <person name="Arachchi H.M."/>
            <person name="Berlin A.M."/>
            <person name="Chapman S.B."/>
            <person name="Gainer-Dewar J."/>
            <person name="Goldberg J."/>
            <person name="Griggs A."/>
            <person name="Gujja S."/>
            <person name="Hansen M."/>
            <person name="Howarth C."/>
            <person name="Imamovic A."/>
            <person name="Ireland A."/>
            <person name="Larimer J."/>
            <person name="McCowan C."/>
            <person name="Murphy C."/>
            <person name="Pearson M."/>
            <person name="Poon T.W."/>
            <person name="Priest M."/>
            <person name="Roberts A."/>
            <person name="Saif S."/>
            <person name="Shea T."/>
            <person name="Sisk P."/>
            <person name="Sykes S."/>
            <person name="Wortman J."/>
            <person name="Nusbaum C."/>
            <person name="Birren B."/>
        </authorList>
    </citation>
    <scope>NUCLEOTIDE SEQUENCE [LARGE SCALE GENOMIC DNA]</scope>
    <source>
        <strain evidence="9 10">CBS 101466</strain>
    </source>
</reference>
<evidence type="ECO:0000259" key="8">
    <source>
        <dbReference type="PROSITE" id="PS50850"/>
    </source>
</evidence>
<dbReference type="PANTHER" id="PTHR48022">
    <property type="entry name" value="PLASTIDIC GLUCOSE TRANSPORTER 4"/>
    <property type="match status" value="1"/>
</dbReference>
<dbReference type="OrthoDB" id="6612291at2759"/>
<feature type="transmembrane region" description="Helical" evidence="7">
    <location>
        <begin position="311"/>
        <end position="332"/>
    </location>
</feature>
<evidence type="ECO:0000256" key="7">
    <source>
        <dbReference type="SAM" id="Phobius"/>
    </source>
</evidence>
<dbReference type="Proteomes" id="UP000030752">
    <property type="component" value="Unassembled WGS sequence"/>
</dbReference>
<evidence type="ECO:0000313" key="9">
    <source>
        <dbReference type="EMBL" id="ETN39024.1"/>
    </source>
</evidence>
<dbReference type="Gene3D" id="1.20.1250.20">
    <property type="entry name" value="MFS general substrate transporter like domains"/>
    <property type="match status" value="1"/>
</dbReference>
<dbReference type="VEuPathDB" id="FungiDB:HMPREF1541_07066"/>
<feature type="transmembrane region" description="Helical" evidence="7">
    <location>
        <begin position="148"/>
        <end position="168"/>
    </location>
</feature>
<dbReference type="PRINTS" id="PR00171">
    <property type="entry name" value="SUGRTRNSPORT"/>
</dbReference>
<proteinExistence type="inferred from homology"/>
<dbReference type="HOGENOM" id="CLU_001265_30_13_1"/>
<keyword evidence="4 7" id="KW-0812">Transmembrane</keyword>
<accession>W2RTJ1</accession>
<evidence type="ECO:0000256" key="6">
    <source>
        <dbReference type="ARBA" id="ARBA00023136"/>
    </source>
</evidence>
<feature type="transmembrane region" description="Helical" evidence="7">
    <location>
        <begin position="60"/>
        <end position="84"/>
    </location>
</feature>
<dbReference type="GO" id="GO:0005351">
    <property type="term" value="F:carbohydrate:proton symporter activity"/>
    <property type="evidence" value="ECO:0007669"/>
    <property type="project" value="TreeGrafter"/>
</dbReference>
<dbReference type="InterPro" id="IPR003663">
    <property type="entry name" value="Sugar/inositol_transpt"/>
</dbReference>
<sequence length="529" mass="58160">MAKLIPNKFNLLVVIYVALGSTACSYSLAVTGSTIGQPTFYTSLDMAPPGEPGYTRTANLISAFNGVNAAGLFFGCLFTSWFANYAGRKRTIQLGCIIATIGAAITAGSVKPAMFIVGRLISGLATGLLVTSIPMYQSEVSTPESRGFMCCMHGVMFAVGYSLSGWIGYGCYFSDPSSSFGFRFPLAFQAVPALLLLLGSSRVPFSPRWLLQQDRQDEALQVLLRLHTSKEDPEGHEAKREFYQMRKQLALDRSIKERTGEFEVFKTPANRKRALFAFGLMFGNQFTGVLIVANLGVLLYESVGMTGSMPLLLNAIWVSITLPLNIFTALYVDKIGRRILLLVGLAGCTLSNTFEIALQATYLGTDNQKGQNAAIFFIFLFIFFWASCLDATQFLYAAEIFPTHIRSQGTAIAMAGLSCGTLVMLVAGPIGLNAISWRFYFVIIIPPAVEFLCVYFFFPETKQRSLEDIAEIFGDKVAVHYYQRTDAEQAMYAEAELEMDEKRRSSLGTTEPGKEGRGDYLVEDVARKA</sequence>
<gene>
    <name evidence="9" type="ORF">HMPREF1541_07066</name>
</gene>